<evidence type="ECO:0000313" key="6">
    <source>
        <dbReference type="EMBL" id="GAA1791798.1"/>
    </source>
</evidence>
<keyword evidence="1" id="KW-0805">Transcription regulation</keyword>
<dbReference type="Proteomes" id="UP001500851">
    <property type="component" value="Unassembled WGS sequence"/>
</dbReference>
<evidence type="ECO:0000313" key="7">
    <source>
        <dbReference type="Proteomes" id="UP001500851"/>
    </source>
</evidence>
<dbReference type="RefSeq" id="WP_344032063.1">
    <property type="nucleotide sequence ID" value="NZ_BAAAOB010000002.1"/>
</dbReference>
<evidence type="ECO:0000256" key="2">
    <source>
        <dbReference type="ARBA" id="ARBA00023125"/>
    </source>
</evidence>
<dbReference type="Gene3D" id="1.10.10.60">
    <property type="entry name" value="Homeodomain-like"/>
    <property type="match status" value="1"/>
</dbReference>
<dbReference type="Pfam" id="PF13305">
    <property type="entry name" value="TetR_C_33"/>
    <property type="match status" value="1"/>
</dbReference>
<dbReference type="SUPFAM" id="SSF46689">
    <property type="entry name" value="Homeodomain-like"/>
    <property type="match status" value="1"/>
</dbReference>
<keyword evidence="2 4" id="KW-0238">DNA-binding</keyword>
<dbReference type="InterPro" id="IPR001647">
    <property type="entry name" value="HTH_TetR"/>
</dbReference>
<evidence type="ECO:0000256" key="4">
    <source>
        <dbReference type="PROSITE-ProRule" id="PRU00335"/>
    </source>
</evidence>
<name>A0ABN2LME3_9MICO</name>
<protein>
    <submittedName>
        <fullName evidence="6">TetR-like C-terminal domain-containing protein</fullName>
    </submittedName>
</protein>
<accession>A0ABN2LME3</accession>
<comment type="caution">
    <text evidence="6">The sequence shown here is derived from an EMBL/GenBank/DDBJ whole genome shotgun (WGS) entry which is preliminary data.</text>
</comment>
<sequence>MAERLNRGAVVARASELVDEIGLDSLTITKLGRALGIAPPGVYRHVADLDDLRSAIAQLAARDLAVVLTAAGSGRSGSAALYEIADGLRRWAEQHPGRHAALQIAPEPGDADGQAAAERLVRAIADALREYELAGDDLTDAIRFVRSTVHGFVALELGGGFKQARDLDATFDRIVGALDGTLRSWGGR</sequence>
<dbReference type="InterPro" id="IPR036271">
    <property type="entry name" value="Tet_transcr_reg_TetR-rel_C_sf"/>
</dbReference>
<evidence type="ECO:0000256" key="3">
    <source>
        <dbReference type="ARBA" id="ARBA00023163"/>
    </source>
</evidence>
<dbReference type="InterPro" id="IPR025996">
    <property type="entry name" value="MT1864/Rv1816-like_C"/>
</dbReference>
<proteinExistence type="predicted"/>
<evidence type="ECO:0000256" key="1">
    <source>
        <dbReference type="ARBA" id="ARBA00023015"/>
    </source>
</evidence>
<feature type="domain" description="HTH tetR-type" evidence="5">
    <location>
        <begin position="4"/>
        <end position="64"/>
    </location>
</feature>
<reference evidence="6 7" key="1">
    <citation type="journal article" date="2019" name="Int. J. Syst. Evol. Microbiol.">
        <title>The Global Catalogue of Microorganisms (GCM) 10K type strain sequencing project: providing services to taxonomists for standard genome sequencing and annotation.</title>
        <authorList>
            <consortium name="The Broad Institute Genomics Platform"/>
            <consortium name="The Broad Institute Genome Sequencing Center for Infectious Disease"/>
            <person name="Wu L."/>
            <person name="Ma J."/>
        </authorList>
    </citation>
    <scope>NUCLEOTIDE SEQUENCE [LARGE SCALE GENOMIC DNA]</scope>
    <source>
        <strain evidence="6 7">JCM 14736</strain>
    </source>
</reference>
<feature type="DNA-binding region" description="H-T-H motif" evidence="4">
    <location>
        <begin position="27"/>
        <end position="46"/>
    </location>
</feature>
<dbReference type="SUPFAM" id="SSF48498">
    <property type="entry name" value="Tetracyclin repressor-like, C-terminal domain"/>
    <property type="match status" value="1"/>
</dbReference>
<dbReference type="InterPro" id="IPR009057">
    <property type="entry name" value="Homeodomain-like_sf"/>
</dbReference>
<dbReference type="PANTHER" id="PTHR30055:SF239">
    <property type="entry name" value="TRANSCRIPTIONAL REGULATORY PROTEIN"/>
    <property type="match status" value="1"/>
</dbReference>
<evidence type="ECO:0000259" key="5">
    <source>
        <dbReference type="PROSITE" id="PS50977"/>
    </source>
</evidence>
<dbReference type="InterPro" id="IPR050109">
    <property type="entry name" value="HTH-type_TetR-like_transc_reg"/>
</dbReference>
<organism evidence="6 7">
    <name type="scientific">Leucobacter iarius</name>
    <dbReference type="NCBI Taxonomy" id="333963"/>
    <lineage>
        <taxon>Bacteria</taxon>
        <taxon>Bacillati</taxon>
        <taxon>Actinomycetota</taxon>
        <taxon>Actinomycetes</taxon>
        <taxon>Micrococcales</taxon>
        <taxon>Microbacteriaceae</taxon>
        <taxon>Leucobacter</taxon>
    </lineage>
</organism>
<dbReference type="PROSITE" id="PS50977">
    <property type="entry name" value="HTH_TETR_2"/>
    <property type="match status" value="1"/>
</dbReference>
<keyword evidence="3" id="KW-0804">Transcription</keyword>
<dbReference type="PANTHER" id="PTHR30055">
    <property type="entry name" value="HTH-TYPE TRANSCRIPTIONAL REGULATOR RUTR"/>
    <property type="match status" value="1"/>
</dbReference>
<keyword evidence="7" id="KW-1185">Reference proteome</keyword>
<dbReference type="Gene3D" id="1.10.357.10">
    <property type="entry name" value="Tetracycline Repressor, domain 2"/>
    <property type="match status" value="1"/>
</dbReference>
<gene>
    <name evidence="6" type="ORF">GCM10009768_20950</name>
</gene>
<dbReference type="EMBL" id="BAAAOB010000002">
    <property type="protein sequence ID" value="GAA1791798.1"/>
    <property type="molecule type" value="Genomic_DNA"/>
</dbReference>